<reference evidence="2 3" key="1">
    <citation type="submission" date="2020-04" db="EMBL/GenBank/DDBJ databases">
        <title>CFH 90308 Microbacterium sp.</title>
        <authorList>
            <person name="Nie G."/>
            <person name="Ming H."/>
            <person name="Xia T."/>
        </authorList>
    </citation>
    <scope>NUCLEOTIDE SEQUENCE [LARGE SCALE GENOMIC DNA]</scope>
    <source>
        <strain evidence="2 3">CFH 90308</strain>
    </source>
</reference>
<dbReference type="RefSeq" id="WP_168910926.1">
    <property type="nucleotide sequence ID" value="NZ_JABACI010000001.1"/>
</dbReference>
<proteinExistence type="predicted"/>
<protein>
    <recommendedName>
        <fullName evidence="1">DUF7882 domain-containing protein</fullName>
    </recommendedName>
</protein>
<keyword evidence="3" id="KW-1185">Reference proteome</keyword>
<name>A0ABX1K7S2_9MICO</name>
<evidence type="ECO:0000259" key="1">
    <source>
        <dbReference type="Pfam" id="PF25355"/>
    </source>
</evidence>
<evidence type="ECO:0000313" key="2">
    <source>
        <dbReference type="EMBL" id="NLP82413.1"/>
    </source>
</evidence>
<gene>
    <name evidence="2" type="ORF">HF576_00975</name>
</gene>
<dbReference type="Pfam" id="PF25355">
    <property type="entry name" value="DUF7882"/>
    <property type="match status" value="1"/>
</dbReference>
<comment type="caution">
    <text evidence="2">The sequence shown here is derived from an EMBL/GenBank/DDBJ whole genome shotgun (WGS) entry which is preliminary data.</text>
</comment>
<sequence>MAHLYYGSETGPAEIPDRILAHVKVVATTKLRRGESFLLTWRHCDPDAPGRTSIWMQPSIPLRFVFANPDPEPLDGEYLRDLANQANSSGGIVLEWADEAALLAEPAFAPAPAAEVARREAGELVAA</sequence>
<dbReference type="EMBL" id="JABACI010000001">
    <property type="protein sequence ID" value="NLP82413.1"/>
    <property type="molecule type" value="Genomic_DNA"/>
</dbReference>
<feature type="domain" description="DUF7882" evidence="1">
    <location>
        <begin position="1"/>
        <end position="94"/>
    </location>
</feature>
<dbReference type="InterPro" id="IPR057204">
    <property type="entry name" value="DUF7882"/>
</dbReference>
<evidence type="ECO:0000313" key="3">
    <source>
        <dbReference type="Proteomes" id="UP001429745"/>
    </source>
</evidence>
<accession>A0ABX1K7S2</accession>
<dbReference type="Proteomes" id="UP001429745">
    <property type="component" value="Unassembled WGS sequence"/>
</dbReference>
<organism evidence="2 3">
    <name type="scientific">Microbacterium salsuginis</name>
    <dbReference type="NCBI Taxonomy" id="2722803"/>
    <lineage>
        <taxon>Bacteria</taxon>
        <taxon>Bacillati</taxon>
        <taxon>Actinomycetota</taxon>
        <taxon>Actinomycetes</taxon>
        <taxon>Micrococcales</taxon>
        <taxon>Microbacteriaceae</taxon>
        <taxon>Microbacterium</taxon>
    </lineage>
</organism>